<evidence type="ECO:0000313" key="2">
    <source>
        <dbReference type="Proteomes" id="UP000018763"/>
    </source>
</evidence>
<gene>
    <name evidence="1" type="ORF">D174_08890</name>
</gene>
<dbReference type="AlphaFoldDB" id="V5XHF8"/>
<keyword evidence="2" id="KW-1185">Reference proteome</keyword>
<dbReference type="eggNOG" id="ENOG50322H9">
    <property type="taxonomic scope" value="Bacteria"/>
</dbReference>
<organism evidence="1 2">
    <name type="scientific">Mycolicibacterium neoaurum VKM Ac-1815D</name>
    <dbReference type="NCBI Taxonomy" id="700508"/>
    <lineage>
        <taxon>Bacteria</taxon>
        <taxon>Bacillati</taxon>
        <taxon>Actinomycetota</taxon>
        <taxon>Actinomycetes</taxon>
        <taxon>Mycobacteriales</taxon>
        <taxon>Mycobacteriaceae</taxon>
        <taxon>Mycolicibacterium</taxon>
    </lineage>
</organism>
<evidence type="ECO:0000313" key="1">
    <source>
        <dbReference type="EMBL" id="AHC27880.1"/>
    </source>
</evidence>
<dbReference type="Proteomes" id="UP000018763">
    <property type="component" value="Chromosome"/>
</dbReference>
<proteinExistence type="predicted"/>
<name>V5XHF8_MYCNE</name>
<accession>V5XHF8</accession>
<dbReference type="KEGG" id="mne:D174_08890"/>
<dbReference type="HOGENOM" id="CLU_2207112_0_0_11"/>
<sequence length="107" mass="12163">MPDVGDLIAEAAQMPDASVRFAQGVSNVWTPEHLVALRDIVRREHTQQLRLVHAALDRRFEQPNVNWMGVFRAAAEMAVMERVGHEELPVEDRNLLLQLWRALLAAT</sequence>
<reference evidence="1 2" key="1">
    <citation type="journal article" date="2014" name="Genome Announc.">
        <title>Complete Genome Sequence of Sterol-Transforming Mycobacterium neoaurum Strain VKM Ac-1815D.</title>
        <authorList>
            <person name="Shtratnikova V.Y."/>
            <person name="Bragin E.Y."/>
            <person name="Dovbnya D.V."/>
            <person name="Pekov Y.A."/>
            <person name="Schelkunov M.I."/>
            <person name="Strizhov N."/>
            <person name="Ivashina T.V."/>
            <person name="Ashapkin V.V."/>
            <person name="Donova M.V."/>
        </authorList>
    </citation>
    <scope>NUCLEOTIDE SEQUENCE [LARGE SCALE GENOMIC DNA]</scope>
    <source>
        <strain evidence="1 2">VKM Ac-1815D</strain>
    </source>
</reference>
<dbReference type="EMBL" id="CP006936">
    <property type="protein sequence ID" value="AHC27880.1"/>
    <property type="molecule type" value="Genomic_DNA"/>
</dbReference>
<protein>
    <submittedName>
        <fullName evidence="1">Uncharacterized protein</fullName>
    </submittedName>
</protein>